<feature type="domain" description="DUF4921" evidence="1">
    <location>
        <begin position="15"/>
        <end position="431"/>
    </location>
</feature>
<evidence type="ECO:0000259" key="1">
    <source>
        <dbReference type="Pfam" id="PF16268"/>
    </source>
</evidence>
<dbReference type="InterPro" id="IPR053177">
    <property type="entry name" value="ADP-glucose_phosphorylase"/>
</dbReference>
<dbReference type="PANTHER" id="PTHR42763">
    <property type="entry name" value="ADP-GLUCOSE PHOSPHORYLASE"/>
    <property type="match status" value="1"/>
</dbReference>
<evidence type="ECO:0000313" key="3">
    <source>
        <dbReference type="Proteomes" id="UP000033566"/>
    </source>
</evidence>
<gene>
    <name evidence="2" type="ORF">UL81_07235</name>
</gene>
<dbReference type="PANTHER" id="PTHR42763:SF2">
    <property type="entry name" value="ADP-GLUCOSE PHOSPHORYLASE"/>
    <property type="match status" value="1"/>
</dbReference>
<dbReference type="Gene3D" id="3.30.428.10">
    <property type="entry name" value="HIT-like"/>
    <property type="match status" value="2"/>
</dbReference>
<dbReference type="GO" id="GO:0016779">
    <property type="term" value="F:nucleotidyltransferase activity"/>
    <property type="evidence" value="ECO:0007669"/>
    <property type="project" value="UniProtKB-KW"/>
</dbReference>
<dbReference type="KEGG" id="ccj:UL81_07235"/>
<dbReference type="SUPFAM" id="SSF54197">
    <property type="entry name" value="HIT-like"/>
    <property type="match status" value="1"/>
</dbReference>
<proteinExistence type="predicted"/>
<dbReference type="EMBL" id="CP011311">
    <property type="protein sequence ID" value="AKE39402.1"/>
    <property type="molecule type" value="Genomic_DNA"/>
</dbReference>
<dbReference type="Proteomes" id="UP000033566">
    <property type="component" value="Chromosome"/>
</dbReference>
<dbReference type="RefSeq" id="WP_046453433.1">
    <property type="nucleotide sequence ID" value="NZ_CP011311.1"/>
</dbReference>
<dbReference type="Pfam" id="PF16268">
    <property type="entry name" value="DUF4921"/>
    <property type="match status" value="1"/>
</dbReference>
<keyword evidence="3" id="KW-1185">Reference proteome</keyword>
<sequence>MSFDLTDSPAPLRVLPDGTVKQLNPFSLTEVWTSPGRANRPFSHPVTDTVELTEEDKHSRCAFCAKRKRETPPEKARILDNGEILRNLPISEYDATEPLFRRVSNLFEILPFSYWQANHDHQLSPQIAQRMDAYLADREGIEHVRSIVHTKRKAAGLDDVPSDQLADAAAGFFGGGHDLIISGRHYRPGAQHTDQLQSSGTMTVDEHEQFIRLTVAAMEDLYATVPAANYVVAFQNWLKDAGASFEHLHKQLVAVDELGQAIERERALLAEHPNMYNDWALNYARKHDLLVAENDYAVAFAGFGHRYPTLEVFAVEPGRPFEHSPQSLRGVSDIVHAIHAAVGDRVACNEEWHHQPQGEELAEPWRIMIKLRVSTLAGFEGGTKIYINTTSPWQLRDRVRAGLIQQREQGHLADGIRIGEKCRIADNGLRYQEAN</sequence>
<dbReference type="InterPro" id="IPR036265">
    <property type="entry name" value="HIT-like_sf"/>
</dbReference>
<name>A0A0F6QWH5_9CORY</name>
<dbReference type="AlphaFoldDB" id="A0A0F6QWH5"/>
<protein>
    <submittedName>
        <fullName evidence="2">Galactose-1-phosphate uridylyltransferase</fullName>
    </submittedName>
</protein>
<dbReference type="OrthoDB" id="9762211at2"/>
<reference evidence="2 3" key="1">
    <citation type="journal article" date="2015" name="Genome Announc.">
        <title>Complete Genome Sequence of Corynebacterium camporealensis DSM 44610, Isolated from the Milk of a Manchega Sheep with Subclinical Mastitis.</title>
        <authorList>
            <person name="Ruckert C."/>
            <person name="Albersmeier A."/>
            <person name="Winkler A."/>
            <person name="Tauch A."/>
        </authorList>
    </citation>
    <scope>NUCLEOTIDE SEQUENCE [LARGE SCALE GENOMIC DNA]</scope>
    <source>
        <strain evidence="2 3">DSM 44610</strain>
    </source>
</reference>
<keyword evidence="2" id="KW-0548">Nucleotidyltransferase</keyword>
<dbReference type="HOGENOM" id="CLU_640498_0_0_11"/>
<dbReference type="PATRIC" id="fig|161896.4.peg.1414"/>
<keyword evidence="2" id="KW-0808">Transferase</keyword>
<accession>A0A0F6QWH5</accession>
<dbReference type="InterPro" id="IPR032576">
    <property type="entry name" value="DUF4921"/>
</dbReference>
<organism evidence="2 3">
    <name type="scientific">Corynebacterium camporealensis</name>
    <dbReference type="NCBI Taxonomy" id="161896"/>
    <lineage>
        <taxon>Bacteria</taxon>
        <taxon>Bacillati</taxon>
        <taxon>Actinomycetota</taxon>
        <taxon>Actinomycetes</taxon>
        <taxon>Mycobacteriales</taxon>
        <taxon>Corynebacteriaceae</taxon>
        <taxon>Corynebacterium</taxon>
    </lineage>
</organism>
<evidence type="ECO:0000313" key="2">
    <source>
        <dbReference type="EMBL" id="AKE39402.1"/>
    </source>
</evidence>